<dbReference type="InterPro" id="IPR003593">
    <property type="entry name" value="AAA+_ATPase"/>
</dbReference>
<dbReference type="PROSITE" id="PS50893">
    <property type="entry name" value="ABC_TRANSPORTER_2"/>
    <property type="match status" value="1"/>
</dbReference>
<accession>A0A7X3SPA8</accession>
<comment type="similarity">
    <text evidence="1">Belongs to the ABC transporter superfamily.</text>
</comment>
<evidence type="ECO:0000313" key="7">
    <source>
        <dbReference type="Proteomes" id="UP000436483"/>
    </source>
</evidence>
<keyword evidence="4 6" id="KW-0067">ATP-binding</keyword>
<evidence type="ECO:0000256" key="1">
    <source>
        <dbReference type="ARBA" id="ARBA00005417"/>
    </source>
</evidence>
<protein>
    <submittedName>
        <fullName evidence="6">ATP-binding cassette domain-containing protein</fullName>
    </submittedName>
</protein>
<keyword evidence="7" id="KW-1185">Reference proteome</keyword>
<dbReference type="SMART" id="SM00382">
    <property type="entry name" value="AAA"/>
    <property type="match status" value="1"/>
</dbReference>
<evidence type="ECO:0000313" key="6">
    <source>
        <dbReference type="EMBL" id="MXQ12080.1"/>
    </source>
</evidence>
<dbReference type="GO" id="GO:0005524">
    <property type="term" value="F:ATP binding"/>
    <property type="evidence" value="ECO:0007669"/>
    <property type="project" value="UniProtKB-KW"/>
</dbReference>
<dbReference type="SUPFAM" id="SSF52540">
    <property type="entry name" value="P-loop containing nucleoside triphosphate hydrolases"/>
    <property type="match status" value="1"/>
</dbReference>
<dbReference type="AlphaFoldDB" id="A0A7X3SPA8"/>
<reference evidence="6 7" key="2">
    <citation type="submission" date="2020-01" db="EMBL/GenBank/DDBJ databases">
        <title>Microvirga sp. nov., an arsenate reduction bacterium isolated from Tibet hotspring sediments.</title>
        <authorList>
            <person name="Xian W.-D."/>
            <person name="Li W.-J."/>
        </authorList>
    </citation>
    <scope>NUCLEOTIDE SEQUENCE [LARGE SCALE GENOMIC DNA]</scope>
    <source>
        <strain evidence="6 7">KCTC 23863</strain>
    </source>
</reference>
<dbReference type="EMBL" id="WURB01000007">
    <property type="protein sequence ID" value="MXQ12080.1"/>
    <property type="molecule type" value="Genomic_DNA"/>
</dbReference>
<dbReference type="Pfam" id="PF00005">
    <property type="entry name" value="ABC_tran"/>
    <property type="match status" value="1"/>
</dbReference>
<feature type="domain" description="ABC transporter" evidence="5">
    <location>
        <begin position="10"/>
        <end position="232"/>
    </location>
</feature>
<proteinExistence type="inferred from homology"/>
<dbReference type="InterPro" id="IPR027417">
    <property type="entry name" value="P-loop_NTPase"/>
</dbReference>
<comment type="caution">
    <text evidence="6">The sequence shown here is derived from an EMBL/GenBank/DDBJ whole genome shotgun (WGS) entry which is preliminary data.</text>
</comment>
<dbReference type="PANTHER" id="PTHR42788:SF19">
    <property type="entry name" value="ALIPHATIC SULFONATES IMPORT ATP-BINDING PROTEIN SSUB 2"/>
    <property type="match status" value="1"/>
</dbReference>
<organism evidence="6 7">
    <name type="scientific">Microvirga makkahensis</name>
    <dbReference type="NCBI Taxonomy" id="1128670"/>
    <lineage>
        <taxon>Bacteria</taxon>
        <taxon>Pseudomonadati</taxon>
        <taxon>Pseudomonadota</taxon>
        <taxon>Alphaproteobacteria</taxon>
        <taxon>Hyphomicrobiales</taxon>
        <taxon>Methylobacteriaceae</taxon>
        <taxon>Microvirga</taxon>
    </lineage>
</organism>
<sequence>MPDAGALFPLRLEIDRKVYRRKGLPPLEILRGFCLVLNRVETLCLIGPSGVGKTTILRILMGLDRDFEGRLHPVPHRLSVGPVFQEPRLLPWRTVEENIRLALPRRERHRPIGDLLADLKLTEWRRRYPGELSGGLARRVALARALVINPALLVLDEPFISLDEHAAGDLRATVFDLVSRHQMSVLMVTHNVREALALADRLVLLESRPAEVIAEIKISTPRNLRTDTWIEETLAKLAADYPQTISSGQALLHR</sequence>
<dbReference type="RefSeq" id="WP_160884673.1">
    <property type="nucleotide sequence ID" value="NZ_WURB01000007.1"/>
</dbReference>
<dbReference type="InterPro" id="IPR050166">
    <property type="entry name" value="ABC_transporter_ATP-bind"/>
</dbReference>
<keyword evidence="3" id="KW-0547">Nucleotide-binding</keyword>
<dbReference type="Proteomes" id="UP000436483">
    <property type="component" value="Unassembled WGS sequence"/>
</dbReference>
<evidence type="ECO:0000259" key="5">
    <source>
        <dbReference type="PROSITE" id="PS50893"/>
    </source>
</evidence>
<reference evidence="6 7" key="1">
    <citation type="submission" date="2019-12" db="EMBL/GenBank/DDBJ databases">
        <authorList>
            <person name="Yuan C.-G."/>
        </authorList>
    </citation>
    <scope>NUCLEOTIDE SEQUENCE [LARGE SCALE GENOMIC DNA]</scope>
    <source>
        <strain evidence="6 7">KCTC 23863</strain>
    </source>
</reference>
<name>A0A7X3SPA8_9HYPH</name>
<evidence type="ECO:0000256" key="2">
    <source>
        <dbReference type="ARBA" id="ARBA00022448"/>
    </source>
</evidence>
<dbReference type="Gene3D" id="3.40.50.300">
    <property type="entry name" value="P-loop containing nucleotide triphosphate hydrolases"/>
    <property type="match status" value="1"/>
</dbReference>
<dbReference type="GO" id="GO:0016887">
    <property type="term" value="F:ATP hydrolysis activity"/>
    <property type="evidence" value="ECO:0007669"/>
    <property type="project" value="InterPro"/>
</dbReference>
<dbReference type="InterPro" id="IPR003439">
    <property type="entry name" value="ABC_transporter-like_ATP-bd"/>
</dbReference>
<evidence type="ECO:0000256" key="3">
    <source>
        <dbReference type="ARBA" id="ARBA00022741"/>
    </source>
</evidence>
<evidence type="ECO:0000256" key="4">
    <source>
        <dbReference type="ARBA" id="ARBA00022840"/>
    </source>
</evidence>
<keyword evidence="2" id="KW-0813">Transport</keyword>
<gene>
    <name evidence="6" type="ORF">GR328_11505</name>
</gene>
<dbReference type="PANTHER" id="PTHR42788">
    <property type="entry name" value="TAURINE IMPORT ATP-BINDING PROTEIN-RELATED"/>
    <property type="match status" value="1"/>
</dbReference>
<dbReference type="OrthoDB" id="9797536at2"/>